<protein>
    <submittedName>
        <fullName evidence="1">Uncharacterized protein</fullName>
    </submittedName>
</protein>
<dbReference type="Proteomes" id="UP000321523">
    <property type="component" value="Unassembled WGS sequence"/>
</dbReference>
<dbReference type="OrthoDB" id="7304855at2"/>
<evidence type="ECO:0000313" key="2">
    <source>
        <dbReference type="Proteomes" id="UP000321523"/>
    </source>
</evidence>
<proteinExistence type="predicted"/>
<accession>A0A512DY55</accession>
<organism evidence="1 2">
    <name type="scientific">Skermanella aerolata</name>
    <dbReference type="NCBI Taxonomy" id="393310"/>
    <lineage>
        <taxon>Bacteria</taxon>
        <taxon>Pseudomonadati</taxon>
        <taxon>Pseudomonadota</taxon>
        <taxon>Alphaproteobacteria</taxon>
        <taxon>Rhodospirillales</taxon>
        <taxon>Azospirillaceae</taxon>
        <taxon>Skermanella</taxon>
    </lineage>
</organism>
<dbReference type="EMBL" id="BJYZ01000028">
    <property type="protein sequence ID" value="GEO41408.1"/>
    <property type="molecule type" value="Genomic_DNA"/>
</dbReference>
<keyword evidence="2" id="KW-1185">Reference proteome</keyword>
<evidence type="ECO:0000313" key="1">
    <source>
        <dbReference type="EMBL" id="GEO41408.1"/>
    </source>
</evidence>
<gene>
    <name evidence="1" type="ORF">SAE02_55560</name>
</gene>
<name>A0A512DY55_9PROT</name>
<comment type="caution">
    <text evidence="1">The sequence shown here is derived from an EMBL/GenBank/DDBJ whole genome shotgun (WGS) entry which is preliminary data.</text>
</comment>
<reference evidence="1 2" key="1">
    <citation type="submission" date="2019-07" db="EMBL/GenBank/DDBJ databases">
        <title>Whole genome shotgun sequence of Skermanella aerolata NBRC 106429.</title>
        <authorList>
            <person name="Hosoyama A."/>
            <person name="Uohara A."/>
            <person name="Ohji S."/>
            <person name="Ichikawa N."/>
        </authorList>
    </citation>
    <scope>NUCLEOTIDE SEQUENCE [LARGE SCALE GENOMIC DNA]</scope>
    <source>
        <strain evidence="1 2">NBRC 106429</strain>
    </source>
</reference>
<dbReference type="AlphaFoldDB" id="A0A512DY55"/>
<sequence length="126" mass="13763">MLMNVLEVAVFAMVVLGPNQRPFNCEVSVGGVRCSHGIAAFREGVNDIVMSDGVKVVKSQKGELQFSNGVIAKMDSLGWVQFSNGVAVRRESSEQFRFSTGMVCRFTAMGRAGCFREAAKPRQPQE</sequence>
<dbReference type="RefSeq" id="WP_044432374.1">
    <property type="nucleotide sequence ID" value="NZ_BJYZ01000028.1"/>
</dbReference>